<organism evidence="2 3">
    <name type="scientific">Solanum commersonii</name>
    <name type="common">Commerson's wild potato</name>
    <name type="synonym">Commerson's nightshade</name>
    <dbReference type="NCBI Taxonomy" id="4109"/>
    <lineage>
        <taxon>Eukaryota</taxon>
        <taxon>Viridiplantae</taxon>
        <taxon>Streptophyta</taxon>
        <taxon>Embryophyta</taxon>
        <taxon>Tracheophyta</taxon>
        <taxon>Spermatophyta</taxon>
        <taxon>Magnoliopsida</taxon>
        <taxon>eudicotyledons</taxon>
        <taxon>Gunneridae</taxon>
        <taxon>Pentapetalae</taxon>
        <taxon>asterids</taxon>
        <taxon>lamiids</taxon>
        <taxon>Solanales</taxon>
        <taxon>Solanaceae</taxon>
        <taxon>Solanoideae</taxon>
        <taxon>Solaneae</taxon>
        <taxon>Solanum</taxon>
    </lineage>
</organism>
<dbReference type="AlphaFoldDB" id="A0A9J5X926"/>
<feature type="region of interest" description="Disordered" evidence="1">
    <location>
        <begin position="15"/>
        <end position="141"/>
    </location>
</feature>
<accession>A0A9J5X926</accession>
<feature type="compositionally biased region" description="Gly residues" evidence="1">
    <location>
        <begin position="40"/>
        <end position="50"/>
    </location>
</feature>
<gene>
    <name evidence="2" type="ORF">H5410_044609</name>
</gene>
<dbReference type="Proteomes" id="UP000824120">
    <property type="component" value="Chromosome 9"/>
</dbReference>
<name>A0A9J5X926_SOLCO</name>
<feature type="compositionally biased region" description="Gly residues" evidence="1">
    <location>
        <begin position="94"/>
        <end position="103"/>
    </location>
</feature>
<reference evidence="2 3" key="1">
    <citation type="submission" date="2020-09" db="EMBL/GenBank/DDBJ databases">
        <title>De no assembly of potato wild relative species, Solanum commersonii.</title>
        <authorList>
            <person name="Cho K."/>
        </authorList>
    </citation>
    <scope>NUCLEOTIDE SEQUENCE [LARGE SCALE GENOMIC DNA]</scope>
    <source>
        <strain evidence="2">LZ3.2</strain>
        <tissue evidence="2">Leaf</tissue>
    </source>
</reference>
<protein>
    <submittedName>
        <fullName evidence="2">Uncharacterized protein</fullName>
    </submittedName>
</protein>
<evidence type="ECO:0000256" key="1">
    <source>
        <dbReference type="SAM" id="MobiDB-lite"/>
    </source>
</evidence>
<keyword evidence="3" id="KW-1185">Reference proteome</keyword>
<dbReference type="OrthoDB" id="10638191at2759"/>
<dbReference type="EMBL" id="JACXVP010000009">
    <property type="protein sequence ID" value="KAG5584175.1"/>
    <property type="molecule type" value="Genomic_DNA"/>
</dbReference>
<proteinExistence type="predicted"/>
<sequence>MILKIWFGPDQGLIRGRVKGGDDSEGFGDTENLNDKGDDGGALGGSGGGSPNNSYVVPDCHANDEPVSTQALSHTQVHSTSPSAPITRNDKGGGDGALGGSGGSTPNNNFASHDWHANTQVPSTPPKCPHHEVFQPKPRHTPKSLQDILLSLTILKI</sequence>
<comment type="caution">
    <text evidence="2">The sequence shown here is derived from an EMBL/GenBank/DDBJ whole genome shotgun (WGS) entry which is preliminary data.</text>
</comment>
<feature type="compositionally biased region" description="Polar residues" evidence="1">
    <location>
        <begin position="104"/>
        <end position="122"/>
    </location>
</feature>
<evidence type="ECO:0000313" key="2">
    <source>
        <dbReference type="EMBL" id="KAG5584175.1"/>
    </source>
</evidence>
<feature type="compositionally biased region" description="Polar residues" evidence="1">
    <location>
        <begin position="66"/>
        <end position="86"/>
    </location>
</feature>
<evidence type="ECO:0000313" key="3">
    <source>
        <dbReference type="Proteomes" id="UP000824120"/>
    </source>
</evidence>